<organism evidence="1 2">
    <name type="scientific">Romanomermis culicivorax</name>
    <name type="common">Nematode worm</name>
    <dbReference type="NCBI Taxonomy" id="13658"/>
    <lineage>
        <taxon>Eukaryota</taxon>
        <taxon>Metazoa</taxon>
        <taxon>Ecdysozoa</taxon>
        <taxon>Nematoda</taxon>
        <taxon>Enoplea</taxon>
        <taxon>Dorylaimia</taxon>
        <taxon>Mermithida</taxon>
        <taxon>Mermithoidea</taxon>
        <taxon>Mermithidae</taxon>
        <taxon>Romanomermis</taxon>
    </lineage>
</organism>
<dbReference type="Proteomes" id="UP000887565">
    <property type="component" value="Unplaced"/>
</dbReference>
<accession>A0A915JXU3</accession>
<evidence type="ECO:0000313" key="1">
    <source>
        <dbReference type="Proteomes" id="UP000887565"/>
    </source>
</evidence>
<keyword evidence="1" id="KW-1185">Reference proteome</keyword>
<name>A0A915JXU3_ROMCU</name>
<sequence>MVSKSNLDAAQKVYQLSTLFDYQGKNPELLDAMEQMQTIHQSECEGIANGIPECDEEILPQKSTYAPVVSGARSKVNKQ</sequence>
<dbReference type="AlphaFoldDB" id="A0A915JXU3"/>
<proteinExistence type="predicted"/>
<reference evidence="2" key="1">
    <citation type="submission" date="2022-11" db="UniProtKB">
        <authorList>
            <consortium name="WormBaseParasite"/>
        </authorList>
    </citation>
    <scope>IDENTIFICATION</scope>
</reference>
<evidence type="ECO:0000313" key="2">
    <source>
        <dbReference type="WBParaSite" id="nRc.2.0.1.t31271-RA"/>
    </source>
</evidence>
<protein>
    <submittedName>
        <fullName evidence="2">Uncharacterized protein</fullName>
    </submittedName>
</protein>
<dbReference type="WBParaSite" id="nRc.2.0.1.t31271-RA">
    <property type="protein sequence ID" value="nRc.2.0.1.t31271-RA"/>
    <property type="gene ID" value="nRc.2.0.1.g31271"/>
</dbReference>